<dbReference type="PANTHER" id="PTHR47435:SF4">
    <property type="entry name" value="KELCH REPEAT PROTEIN (AFU_ORTHOLOGUE AFUA_5G12780)"/>
    <property type="match status" value="1"/>
</dbReference>
<proteinExistence type="predicted"/>
<evidence type="ECO:0008006" key="7">
    <source>
        <dbReference type="Google" id="ProtNLM"/>
    </source>
</evidence>
<comment type="caution">
    <text evidence="5">The sequence shown here is derived from an EMBL/GenBank/DDBJ whole genome shotgun (WGS) entry which is preliminary data.</text>
</comment>
<accession>A0A2C5YYT8</accession>
<name>A0A2C5YYT8_9HYPO</name>
<dbReference type="STRING" id="2004952.A0A2C5YYT8"/>
<dbReference type="InterPro" id="IPR015915">
    <property type="entry name" value="Kelch-typ_b-propeller"/>
</dbReference>
<keyword evidence="4" id="KW-1133">Transmembrane helix</keyword>
<keyword evidence="4" id="KW-0472">Membrane</keyword>
<evidence type="ECO:0000256" key="4">
    <source>
        <dbReference type="SAM" id="Phobius"/>
    </source>
</evidence>
<evidence type="ECO:0000313" key="6">
    <source>
        <dbReference type="Proteomes" id="UP000226431"/>
    </source>
</evidence>
<feature type="transmembrane region" description="Helical" evidence="4">
    <location>
        <begin position="444"/>
        <end position="467"/>
    </location>
</feature>
<reference evidence="5 6" key="1">
    <citation type="submission" date="2017-06" db="EMBL/GenBank/DDBJ databases">
        <title>Ant-infecting Ophiocordyceps genomes reveal a high diversity of potential behavioral manipulation genes and a possible major role for enterotoxins.</title>
        <authorList>
            <person name="De Bekker C."/>
            <person name="Evans H.C."/>
            <person name="Brachmann A."/>
            <person name="Hughes D.P."/>
        </authorList>
    </citation>
    <scope>NUCLEOTIDE SEQUENCE [LARGE SCALE GENOMIC DNA]</scope>
    <source>
        <strain evidence="5 6">Map16</strain>
    </source>
</reference>
<dbReference type="Proteomes" id="UP000226431">
    <property type="component" value="Unassembled WGS sequence"/>
</dbReference>
<feature type="compositionally biased region" description="Basic and acidic residues" evidence="3">
    <location>
        <begin position="482"/>
        <end position="492"/>
    </location>
</feature>
<keyword evidence="4" id="KW-0812">Transmembrane</keyword>
<dbReference type="GO" id="GO:0019760">
    <property type="term" value="P:glucosinolate metabolic process"/>
    <property type="evidence" value="ECO:0007669"/>
    <property type="project" value="UniProtKB-ARBA"/>
</dbReference>
<evidence type="ECO:0000256" key="3">
    <source>
        <dbReference type="SAM" id="MobiDB-lite"/>
    </source>
</evidence>
<keyword evidence="1" id="KW-0677">Repeat</keyword>
<dbReference type="PANTHER" id="PTHR47435">
    <property type="entry name" value="KELCH REPEAT PROTEIN (AFU_ORTHOLOGUE AFUA_5G12780)"/>
    <property type="match status" value="1"/>
</dbReference>
<organism evidence="5 6">
    <name type="scientific">Ophiocordyceps camponoti-rufipedis</name>
    <dbReference type="NCBI Taxonomy" id="2004952"/>
    <lineage>
        <taxon>Eukaryota</taxon>
        <taxon>Fungi</taxon>
        <taxon>Dikarya</taxon>
        <taxon>Ascomycota</taxon>
        <taxon>Pezizomycotina</taxon>
        <taxon>Sordariomycetes</taxon>
        <taxon>Hypocreomycetidae</taxon>
        <taxon>Hypocreales</taxon>
        <taxon>Ophiocordycipitaceae</taxon>
        <taxon>Ophiocordyceps</taxon>
    </lineage>
</organism>
<evidence type="ECO:0000256" key="2">
    <source>
        <dbReference type="ARBA" id="ARBA00023004"/>
    </source>
</evidence>
<dbReference type="AlphaFoldDB" id="A0A2C5YYT8"/>
<dbReference type="EMBL" id="NJES01000255">
    <property type="protein sequence ID" value="PHH74745.1"/>
    <property type="molecule type" value="Genomic_DNA"/>
</dbReference>
<evidence type="ECO:0000256" key="1">
    <source>
        <dbReference type="ARBA" id="ARBA00022737"/>
    </source>
</evidence>
<dbReference type="SUPFAM" id="SSF117281">
    <property type="entry name" value="Kelch motif"/>
    <property type="match status" value="1"/>
</dbReference>
<feature type="region of interest" description="Disordered" evidence="3">
    <location>
        <begin position="473"/>
        <end position="529"/>
    </location>
</feature>
<keyword evidence="6" id="KW-1185">Reference proteome</keyword>
<protein>
    <recommendedName>
        <fullName evidence="7">Kelch repeat protein</fullName>
    </recommendedName>
</protein>
<dbReference type="OrthoDB" id="540004at2759"/>
<keyword evidence="2" id="KW-0408">Iron</keyword>
<dbReference type="Gene3D" id="2.120.10.80">
    <property type="entry name" value="Kelch-type beta propeller"/>
    <property type="match status" value="2"/>
</dbReference>
<evidence type="ECO:0000313" key="5">
    <source>
        <dbReference type="EMBL" id="PHH74745.1"/>
    </source>
</evidence>
<gene>
    <name evidence="5" type="ORF">CDD80_2868</name>
</gene>
<sequence>MLGVEAALLNNRLYFMGGKYSIVSLGGHSSSPTSSLYSLSLTTDFPVERPIPQSLLENTTIKHRSTLAHASASLPDGLVLWNTPDTIYALGSGGRRRRNQVAAYDVNRRNWRDVKVDGGDFNFGRRTGAQYVSVPGSDLHFVYGGTAPSMGGMLRFDSKKLSWTNETLGRGSFGVPVPGLEGGVLVHVPAGREGMLISFGGANVTAGIKPGWGRSYDSDWHTIYVYDIASHTWWSQRATGKPPSGRVSFCTSVTTAPDNGAFHITTYGGWSRTNNRAYEDLHVLSIPSFTWIDATALSDRSNAEQQVNSTIGRDRLSGSCQTLNGRQMVVLGGEIRSGALPLSEASCDDDFEPVRVLDLSTYEWQWELQDARDSYRVPSVIYERIGGGASGGATVTAPQRGFADPTLSSLLQLRVSTAAGGSPSSHRSTGWGAEDSGKSFGAGAVAGAVLGAVCGLAALAGLTWFLLRKKKKKKKRDEREEEAGIRQSREPLEMESVDLASPRSLVSPLSMASPKPSEADGREVYELPI</sequence>
<feature type="compositionally biased region" description="Basic and acidic residues" evidence="3">
    <location>
        <begin position="517"/>
        <end position="529"/>
    </location>
</feature>